<proteinExistence type="predicted"/>
<dbReference type="CDD" id="cd14845">
    <property type="entry name" value="L-Ala-D-Glu_peptidase_like"/>
    <property type="match status" value="1"/>
</dbReference>
<dbReference type="GO" id="GO:0008233">
    <property type="term" value="F:peptidase activity"/>
    <property type="evidence" value="ECO:0007669"/>
    <property type="project" value="InterPro"/>
</dbReference>
<evidence type="ECO:0000313" key="2">
    <source>
        <dbReference type="EMBL" id="DAD67809.1"/>
    </source>
</evidence>
<name>A0A8S5LD32_9CAUD</name>
<dbReference type="InterPro" id="IPR039561">
    <property type="entry name" value="Peptidase_M15C"/>
</dbReference>
<dbReference type="SUPFAM" id="SSF55166">
    <property type="entry name" value="Hedgehog/DD-peptidase"/>
    <property type="match status" value="1"/>
</dbReference>
<dbReference type="EMBL" id="BK014687">
    <property type="protein sequence ID" value="DAD67809.1"/>
    <property type="molecule type" value="Genomic_DNA"/>
</dbReference>
<organism evidence="2">
    <name type="scientific">Siphoviridae sp. ctMS01</name>
    <dbReference type="NCBI Taxonomy" id="2823574"/>
    <lineage>
        <taxon>Viruses</taxon>
        <taxon>Duplodnaviria</taxon>
        <taxon>Heunggongvirae</taxon>
        <taxon>Uroviricota</taxon>
        <taxon>Caudoviricetes</taxon>
    </lineage>
</organism>
<dbReference type="Pfam" id="PF13539">
    <property type="entry name" value="Peptidase_M15_4"/>
    <property type="match status" value="1"/>
</dbReference>
<evidence type="ECO:0000259" key="1">
    <source>
        <dbReference type="Pfam" id="PF13539"/>
    </source>
</evidence>
<dbReference type="InterPro" id="IPR009045">
    <property type="entry name" value="Zn_M74/Hedgehog-like"/>
</dbReference>
<accession>A0A8S5LD32</accession>
<sequence>MEVRNLIGSEFLNDGKELKVVDVKVEGLTVILTTEEIEGSGKAKYSFGQTSLDKMLKVHPKLVEVMKEAIKNSPFDFRITDGARTTEEQFALYQKGRTKPGSKVTNCDGYKAKSNHQIKSDGYGHAVDIFPCGILENGVYRKFTSEEGYDDKKLKIISEHILKIAKEKGVNIEWGGNWKMHDTPHFEIK</sequence>
<reference evidence="2" key="1">
    <citation type="journal article" date="2021" name="Proc. Natl. Acad. Sci. U.S.A.">
        <title>A Catalog of Tens of Thousands of Viruses from Human Metagenomes Reveals Hidden Associations with Chronic Diseases.</title>
        <authorList>
            <person name="Tisza M.J."/>
            <person name="Buck C.B."/>
        </authorList>
    </citation>
    <scope>NUCLEOTIDE SEQUENCE</scope>
    <source>
        <strain evidence="2">CtMS01</strain>
    </source>
</reference>
<protein>
    <submittedName>
        <fullName evidence="2">L alanyl D glutamate peptidase endolysin</fullName>
    </submittedName>
</protein>
<feature type="domain" description="Peptidase M15C" evidence="1">
    <location>
        <begin position="112"/>
        <end position="188"/>
    </location>
</feature>
<dbReference type="Gene3D" id="3.30.1380.10">
    <property type="match status" value="1"/>
</dbReference>